<evidence type="ECO:0000256" key="1">
    <source>
        <dbReference type="SAM" id="MobiDB-lite"/>
    </source>
</evidence>
<dbReference type="SUPFAM" id="SSF56112">
    <property type="entry name" value="Protein kinase-like (PK-like)"/>
    <property type="match status" value="1"/>
</dbReference>
<dbReference type="Proteomes" id="UP000824596">
    <property type="component" value="Unassembled WGS sequence"/>
</dbReference>
<dbReference type="GeneID" id="68349952"/>
<organism evidence="2 3">
    <name type="scientific">Hirsutella rhossiliensis</name>
    <dbReference type="NCBI Taxonomy" id="111463"/>
    <lineage>
        <taxon>Eukaryota</taxon>
        <taxon>Fungi</taxon>
        <taxon>Dikarya</taxon>
        <taxon>Ascomycota</taxon>
        <taxon>Pezizomycotina</taxon>
        <taxon>Sordariomycetes</taxon>
        <taxon>Hypocreomycetidae</taxon>
        <taxon>Hypocreales</taxon>
        <taxon>Ophiocordycipitaceae</taxon>
        <taxon>Hirsutella</taxon>
    </lineage>
</organism>
<evidence type="ECO:0000313" key="2">
    <source>
        <dbReference type="EMBL" id="KAH0968181.1"/>
    </source>
</evidence>
<feature type="region of interest" description="Disordered" evidence="1">
    <location>
        <begin position="25"/>
        <end position="78"/>
    </location>
</feature>
<keyword evidence="3" id="KW-1185">Reference proteome</keyword>
<protein>
    <submittedName>
        <fullName evidence="2">Phosphotransferase enzyme family protein</fullName>
    </submittedName>
</protein>
<accession>A0A9P8SPG3</accession>
<sequence length="321" mass="35547">MDPPTADSAAMKLERAVMLRDIAAGGADRSLAPTDEKEPKIGPPLGGANVVRPGRTASKGRRSRGEDRGPKYPSTLPAKRSNLKADLDEVAGHGSRPRVGDAPYFPSDIGLLINDTVRIYSNLPTLSLSIPRAVEANERLHAPDVDLDLVAHGSLLEDLRKLVEQLRKTPQDAHHDGRRLLGSAFSDKYSLMLDRSRGTTHWDIGSTPTPRQFVAFLTSTMHPNAPVDVTASITAQLQHSGRIVLSHSELSPKNIIVNNGVIVSIIGWDYGGWYPEWWDYVKFFEAGTKLHDWHSYADEIFEKKFRQELVAYQALMRCHTS</sequence>
<proteinExistence type="predicted"/>
<dbReference type="RefSeq" id="XP_044725694.1">
    <property type="nucleotide sequence ID" value="XM_044859294.1"/>
</dbReference>
<dbReference type="OrthoDB" id="4177236at2759"/>
<comment type="caution">
    <text evidence="2">The sequence shown here is derived from an EMBL/GenBank/DDBJ whole genome shotgun (WGS) entry which is preliminary data.</text>
</comment>
<gene>
    <name evidence="2" type="ORF">HRG_00823</name>
</gene>
<evidence type="ECO:0000313" key="3">
    <source>
        <dbReference type="Proteomes" id="UP000824596"/>
    </source>
</evidence>
<dbReference type="PANTHER" id="PTHR21310:SF58">
    <property type="entry name" value="AMINOGLYCOSIDE PHOSPHOTRANSFERASE DOMAIN-CONTAINING PROTEIN"/>
    <property type="match status" value="1"/>
</dbReference>
<dbReference type="EMBL" id="JAIZPD010000001">
    <property type="protein sequence ID" value="KAH0968181.1"/>
    <property type="molecule type" value="Genomic_DNA"/>
</dbReference>
<name>A0A9P8SPG3_9HYPO</name>
<reference evidence="2" key="1">
    <citation type="submission" date="2021-09" db="EMBL/GenBank/DDBJ databases">
        <title>A high-quality genome of the endoparasitic fungus Hirsutella rhossiliensis with a comparison of Hirsutella genomes reveals transposable elements contributing to genome size variation.</title>
        <authorList>
            <person name="Lin R."/>
            <person name="Jiao Y."/>
            <person name="Sun X."/>
            <person name="Ling J."/>
            <person name="Xie B."/>
            <person name="Cheng X."/>
        </authorList>
    </citation>
    <scope>NUCLEOTIDE SEQUENCE</scope>
    <source>
        <strain evidence="2">HR02</strain>
    </source>
</reference>
<dbReference type="InterPro" id="IPR051678">
    <property type="entry name" value="AGP_Transferase"/>
</dbReference>
<dbReference type="PANTHER" id="PTHR21310">
    <property type="entry name" value="AMINOGLYCOSIDE PHOSPHOTRANSFERASE-RELATED-RELATED"/>
    <property type="match status" value="1"/>
</dbReference>
<dbReference type="AlphaFoldDB" id="A0A9P8SPG3"/>
<dbReference type="InterPro" id="IPR011009">
    <property type="entry name" value="Kinase-like_dom_sf"/>
</dbReference>